<gene>
    <name evidence="8" type="ORF">OHA16_08755</name>
</gene>
<feature type="domain" description="Divergent 4Fe-4S mono-cluster" evidence="6">
    <location>
        <begin position="37"/>
        <end position="98"/>
    </location>
</feature>
<proteinExistence type="predicted"/>
<dbReference type="Pfam" id="PF06902">
    <property type="entry name" value="Fer4_19"/>
    <property type="match status" value="1"/>
</dbReference>
<keyword evidence="2" id="KW-0479">Metal-binding</keyword>
<dbReference type="InterPro" id="IPR010693">
    <property type="entry name" value="Divergent_4Fe-4S_mono-cluster"/>
</dbReference>
<name>A0ABZ1TVS6_9ACTN</name>
<dbReference type="EMBL" id="CP108110">
    <property type="protein sequence ID" value="WUQ83053.1"/>
    <property type="molecule type" value="Genomic_DNA"/>
</dbReference>
<feature type="region of interest" description="Disordered" evidence="5">
    <location>
        <begin position="1"/>
        <end position="32"/>
    </location>
</feature>
<sequence length="167" mass="17110">MAAVGRTGTEGAGGTQGAGGSGGGKAAGGRGTGARAYRGDGVTVSFDARVCRHAGECVHGLPAVFDTARRPWIMPDAAEPGVIAEVVRRCPTGALAYRLADGGAEAPDRPTTVRRTADGRLLVRGELRVTDASGEVRETPRAMLCGCGRSAEPPYCDRSGECGEHEE</sequence>
<evidence type="ECO:0000259" key="6">
    <source>
        <dbReference type="Pfam" id="PF06902"/>
    </source>
</evidence>
<accession>A0ABZ1TVS6</accession>
<dbReference type="RefSeq" id="WP_328954087.1">
    <property type="nucleotide sequence ID" value="NZ_CP108110.1"/>
</dbReference>
<organism evidence="8 9">
    <name type="scientific">Kitasatospora purpeofusca</name>
    <dbReference type="NCBI Taxonomy" id="67352"/>
    <lineage>
        <taxon>Bacteria</taxon>
        <taxon>Bacillati</taxon>
        <taxon>Actinomycetota</taxon>
        <taxon>Actinomycetes</taxon>
        <taxon>Kitasatosporales</taxon>
        <taxon>Streptomycetaceae</taxon>
        <taxon>Kitasatospora</taxon>
    </lineage>
</organism>
<feature type="compositionally biased region" description="Gly residues" evidence="5">
    <location>
        <begin position="8"/>
        <end position="32"/>
    </location>
</feature>
<evidence type="ECO:0000313" key="9">
    <source>
        <dbReference type="Proteomes" id="UP001432222"/>
    </source>
</evidence>
<evidence type="ECO:0000256" key="4">
    <source>
        <dbReference type="ARBA" id="ARBA00023014"/>
    </source>
</evidence>
<keyword evidence="9" id="KW-1185">Reference proteome</keyword>
<evidence type="ECO:0000256" key="1">
    <source>
        <dbReference type="ARBA" id="ARBA00022714"/>
    </source>
</evidence>
<keyword evidence="3" id="KW-0408">Iron</keyword>
<dbReference type="Proteomes" id="UP001432222">
    <property type="component" value="Chromosome"/>
</dbReference>
<dbReference type="InterPro" id="IPR018967">
    <property type="entry name" value="FeS-contain_CDGSH-typ"/>
</dbReference>
<evidence type="ECO:0000313" key="8">
    <source>
        <dbReference type="EMBL" id="WUQ83053.1"/>
    </source>
</evidence>
<dbReference type="Pfam" id="PF09360">
    <property type="entry name" value="zf-CDGSH"/>
    <property type="match status" value="1"/>
</dbReference>
<dbReference type="Gene3D" id="3.40.5.90">
    <property type="entry name" value="CDGSH iron-sulfur domain, mitoNEET-type"/>
    <property type="match status" value="1"/>
</dbReference>
<evidence type="ECO:0000256" key="5">
    <source>
        <dbReference type="SAM" id="MobiDB-lite"/>
    </source>
</evidence>
<dbReference type="InterPro" id="IPR042216">
    <property type="entry name" value="MitoNEET_CISD"/>
</dbReference>
<keyword evidence="4" id="KW-0411">Iron-sulfur</keyword>
<reference evidence="8" key="1">
    <citation type="submission" date="2022-10" db="EMBL/GenBank/DDBJ databases">
        <title>The complete genomes of actinobacterial strains from the NBC collection.</title>
        <authorList>
            <person name="Joergensen T.S."/>
            <person name="Alvarez Arevalo M."/>
            <person name="Sterndorff E.B."/>
            <person name="Faurdal D."/>
            <person name="Vuksanovic O."/>
            <person name="Mourched A.-S."/>
            <person name="Charusanti P."/>
            <person name="Shaw S."/>
            <person name="Blin K."/>
            <person name="Weber T."/>
        </authorList>
    </citation>
    <scope>NUCLEOTIDE SEQUENCE</scope>
    <source>
        <strain evidence="8">NBC_00222</strain>
    </source>
</reference>
<protein>
    <submittedName>
        <fullName evidence="8">(4Fe-4S)-binding protein</fullName>
    </submittedName>
</protein>
<keyword evidence="1" id="KW-0001">2Fe-2S</keyword>
<evidence type="ECO:0000256" key="3">
    <source>
        <dbReference type="ARBA" id="ARBA00023004"/>
    </source>
</evidence>
<feature type="domain" description="Iron-binding zinc finger CDGSH type" evidence="7">
    <location>
        <begin position="119"/>
        <end position="159"/>
    </location>
</feature>
<evidence type="ECO:0000256" key="2">
    <source>
        <dbReference type="ARBA" id="ARBA00022723"/>
    </source>
</evidence>
<evidence type="ECO:0000259" key="7">
    <source>
        <dbReference type="Pfam" id="PF09360"/>
    </source>
</evidence>